<feature type="transmembrane region" description="Helical" evidence="2">
    <location>
        <begin position="339"/>
        <end position="357"/>
    </location>
</feature>
<dbReference type="AlphaFoldDB" id="A0A4Y9FJZ3"/>
<evidence type="ECO:0000256" key="2">
    <source>
        <dbReference type="SAM" id="Phobius"/>
    </source>
</evidence>
<keyword evidence="2" id="KW-0472">Membrane</keyword>
<name>A0A4Y9FJZ3_STRAI</name>
<feature type="transmembrane region" description="Helical" evidence="2">
    <location>
        <begin position="155"/>
        <end position="175"/>
    </location>
</feature>
<feature type="transmembrane region" description="Helical" evidence="2">
    <location>
        <begin position="306"/>
        <end position="327"/>
    </location>
</feature>
<keyword evidence="2" id="KW-0812">Transmembrane</keyword>
<dbReference type="GO" id="GO:0022857">
    <property type="term" value="F:transmembrane transporter activity"/>
    <property type="evidence" value="ECO:0007669"/>
    <property type="project" value="InterPro"/>
</dbReference>
<feature type="transmembrane region" description="Helical" evidence="2">
    <location>
        <begin position="196"/>
        <end position="220"/>
    </location>
</feature>
<comment type="caution">
    <text evidence="3">The sequence shown here is derived from an EMBL/GenBank/DDBJ whole genome shotgun (WGS) entry which is preliminary data.</text>
</comment>
<evidence type="ECO:0000256" key="1">
    <source>
        <dbReference type="ARBA" id="ARBA00004651"/>
    </source>
</evidence>
<accession>A0A4Y9FJZ3</accession>
<dbReference type="SUPFAM" id="SSF103473">
    <property type="entry name" value="MFS general substrate transporter"/>
    <property type="match status" value="1"/>
</dbReference>
<feature type="transmembrane region" description="Helical" evidence="2">
    <location>
        <begin position="68"/>
        <end position="86"/>
    </location>
</feature>
<dbReference type="Pfam" id="PF07690">
    <property type="entry name" value="MFS_1"/>
    <property type="match status" value="1"/>
</dbReference>
<proteinExistence type="predicted"/>
<comment type="subcellular location">
    <subcellularLocation>
        <location evidence="1">Cell membrane</location>
        <topology evidence="1">Multi-pass membrane protein</topology>
    </subcellularLocation>
</comment>
<evidence type="ECO:0000313" key="3">
    <source>
        <dbReference type="EMBL" id="TFU29441.1"/>
    </source>
</evidence>
<dbReference type="Proteomes" id="UP000297747">
    <property type="component" value="Unassembled WGS sequence"/>
</dbReference>
<dbReference type="InterPro" id="IPR036259">
    <property type="entry name" value="MFS_trans_sf"/>
</dbReference>
<protein>
    <submittedName>
        <fullName evidence="3">MFS transporter</fullName>
    </submittedName>
</protein>
<dbReference type="InterPro" id="IPR053160">
    <property type="entry name" value="MFS_DHA3_Transporter"/>
</dbReference>
<organism evidence="3 4">
    <name type="scientific">Streptococcus acidominimus</name>
    <dbReference type="NCBI Taxonomy" id="1326"/>
    <lineage>
        <taxon>Bacteria</taxon>
        <taxon>Bacillati</taxon>
        <taxon>Bacillota</taxon>
        <taxon>Bacilli</taxon>
        <taxon>Lactobacillales</taxon>
        <taxon>Streptococcaceae</taxon>
        <taxon>Streptococcus</taxon>
    </lineage>
</organism>
<feature type="transmembrane region" description="Helical" evidence="2">
    <location>
        <begin position="7"/>
        <end position="28"/>
    </location>
</feature>
<feature type="transmembrane region" description="Helical" evidence="2">
    <location>
        <begin position="34"/>
        <end position="56"/>
    </location>
</feature>
<sequence>MRKSKFYLFGMNLFLSSLPYYFVGILLLKQIGFTYTEIATLSVITEVFGSVFDIPLSYFSNRIGYKKVLMLSMVFLILALSCLLFGNSKMVYLAAIFFGLSESLSSGVLHSYNFEVIADDSEYERFLSSLNTIKYIFIAIVTIISPYLLNVNGSYPIIISITFVVFSLFSLMKLPEIKSELHSGCKVFSLRNLKTISWDFILLGVAFSTVIMISNSYAAVLLNEHGVSLNIIGLILFGFNLAMALGSHLNIKFGISLLLPFLAILMFFQTNAFIQVILFLIMRIFNASYNNHFYAKFNARIENNRAVSWSIYNLLMSISFILSDFFAGILADHFGIRSNYLVFGSVTVLCLLAYFVLARKRKRFE</sequence>
<feature type="transmembrane region" description="Helical" evidence="2">
    <location>
        <begin position="226"/>
        <end position="245"/>
    </location>
</feature>
<feature type="transmembrane region" description="Helical" evidence="2">
    <location>
        <begin position="132"/>
        <end position="149"/>
    </location>
</feature>
<dbReference type="InterPro" id="IPR011701">
    <property type="entry name" value="MFS"/>
</dbReference>
<dbReference type="EMBL" id="SPQA01000069">
    <property type="protein sequence ID" value="TFU29441.1"/>
    <property type="molecule type" value="Genomic_DNA"/>
</dbReference>
<dbReference type="PANTHER" id="PTHR23530">
    <property type="entry name" value="TRANSPORT PROTEIN-RELATED"/>
    <property type="match status" value="1"/>
</dbReference>
<gene>
    <name evidence="3" type="ORF">E4U01_10090</name>
</gene>
<keyword evidence="2" id="KW-1133">Transmembrane helix</keyword>
<reference evidence="3 4" key="1">
    <citation type="submission" date="2019-03" db="EMBL/GenBank/DDBJ databases">
        <title>Diversity of the mouse oral microbiome.</title>
        <authorList>
            <person name="Joseph S."/>
            <person name="Aduse-Opoku J."/>
            <person name="Curtis M."/>
            <person name="Wade W."/>
            <person name="Hashim A."/>
        </authorList>
    </citation>
    <scope>NUCLEOTIDE SEQUENCE [LARGE SCALE GENOMIC DNA]</scope>
    <source>
        <strain evidence="3 4">HT4</strain>
    </source>
</reference>
<feature type="transmembrane region" description="Helical" evidence="2">
    <location>
        <begin position="257"/>
        <end position="286"/>
    </location>
</feature>
<dbReference type="PANTHER" id="PTHR23530:SF1">
    <property type="entry name" value="PERMEASE, MAJOR FACILITATOR SUPERFAMILY-RELATED"/>
    <property type="match status" value="1"/>
</dbReference>
<evidence type="ECO:0000313" key="4">
    <source>
        <dbReference type="Proteomes" id="UP000297747"/>
    </source>
</evidence>
<dbReference type="RefSeq" id="WP_135053500.1">
    <property type="nucleotide sequence ID" value="NZ_CAKOCW010000096.1"/>
</dbReference>
<dbReference type="GO" id="GO:0005886">
    <property type="term" value="C:plasma membrane"/>
    <property type="evidence" value="ECO:0007669"/>
    <property type="project" value="UniProtKB-SubCell"/>
</dbReference>
<dbReference type="Gene3D" id="1.20.1250.20">
    <property type="entry name" value="MFS general substrate transporter like domains"/>
    <property type="match status" value="2"/>
</dbReference>